<dbReference type="PANTHER" id="PTHR43034:SF2">
    <property type="entry name" value="ION-TRANSLOCATING OXIDOREDUCTASE COMPLEX SUBUNIT C"/>
    <property type="match status" value="1"/>
</dbReference>
<feature type="region of interest" description="Disordered" evidence="9">
    <location>
        <begin position="1"/>
        <end position="24"/>
    </location>
</feature>
<dbReference type="GO" id="GO:0022900">
    <property type="term" value="P:electron transport chain"/>
    <property type="evidence" value="ECO:0007669"/>
    <property type="project" value="UniProtKB-UniRule"/>
</dbReference>
<reference evidence="11 12" key="1">
    <citation type="submission" date="2019-07" db="EMBL/GenBank/DDBJ databases">
        <title>Whole genome shotgun sequence of Thiobacillus plumbophilus NBRC 107929.</title>
        <authorList>
            <person name="Hosoyama A."/>
            <person name="Uohara A."/>
            <person name="Ohji S."/>
            <person name="Ichikawa N."/>
        </authorList>
    </citation>
    <scope>NUCLEOTIDE SEQUENCE [LARGE SCALE GENOMIC DNA]</scope>
    <source>
        <strain evidence="11 12">NBRC 107929</strain>
    </source>
</reference>
<keyword evidence="8" id="KW-0472">Membrane</keyword>
<evidence type="ECO:0000256" key="7">
    <source>
        <dbReference type="ARBA" id="ARBA00023014"/>
    </source>
</evidence>
<comment type="similarity">
    <text evidence="8">Belongs to the 4Fe4S bacterial-type ferredoxin family. RnfC subfamily.</text>
</comment>
<dbReference type="GO" id="GO:0051539">
    <property type="term" value="F:4 iron, 4 sulfur cluster binding"/>
    <property type="evidence" value="ECO:0007669"/>
    <property type="project" value="UniProtKB-KW"/>
</dbReference>
<dbReference type="EC" id="7.-.-.-" evidence="8"/>
<protein>
    <recommendedName>
        <fullName evidence="8">Ion-translocating oxidoreductase complex subunit C</fullName>
        <ecNumber evidence="8">7.-.-.-</ecNumber>
    </recommendedName>
    <alternativeName>
        <fullName evidence="8">Rnf electron transport complex subunit C</fullName>
    </alternativeName>
</protein>
<dbReference type="Gene3D" id="3.40.50.11540">
    <property type="entry name" value="NADH-ubiquinone oxidoreductase 51kDa subunit"/>
    <property type="match status" value="1"/>
</dbReference>
<evidence type="ECO:0000256" key="3">
    <source>
        <dbReference type="ARBA" id="ARBA00022723"/>
    </source>
</evidence>
<keyword evidence="5 8" id="KW-0249">Electron transport</keyword>
<evidence type="ECO:0000256" key="4">
    <source>
        <dbReference type="ARBA" id="ARBA00022737"/>
    </source>
</evidence>
<evidence type="ECO:0000256" key="6">
    <source>
        <dbReference type="ARBA" id="ARBA00023004"/>
    </source>
</evidence>
<keyword evidence="12" id="KW-1185">Reference proteome</keyword>
<accession>A0A512LD31</accession>
<dbReference type="HAMAP" id="MF_00461">
    <property type="entry name" value="RsxC_RnfC"/>
    <property type="match status" value="1"/>
</dbReference>
<feature type="binding site" evidence="8">
    <location>
        <position position="380"/>
    </location>
    <ligand>
        <name>[4Fe-4S] cluster</name>
        <dbReference type="ChEBI" id="CHEBI:49883"/>
        <label>2</label>
    </ligand>
</feature>
<feature type="domain" description="4Fe-4S ferredoxin-type" evidence="10">
    <location>
        <begin position="400"/>
        <end position="429"/>
    </location>
</feature>
<proteinExistence type="inferred from homology"/>
<dbReference type="OrthoDB" id="9767754at2"/>
<dbReference type="Pfam" id="PF10531">
    <property type="entry name" value="SLBB"/>
    <property type="match status" value="1"/>
</dbReference>
<dbReference type="RefSeq" id="WP_147074977.1">
    <property type="nucleotide sequence ID" value="NZ_AP021884.1"/>
</dbReference>
<evidence type="ECO:0000256" key="5">
    <source>
        <dbReference type="ARBA" id="ARBA00022982"/>
    </source>
</evidence>
<feature type="binding site" evidence="8">
    <location>
        <position position="419"/>
    </location>
    <ligand>
        <name>[4Fe-4S] cluster</name>
        <dbReference type="ChEBI" id="CHEBI:49883"/>
        <label>1</label>
    </ligand>
</feature>
<dbReference type="InterPro" id="IPR026902">
    <property type="entry name" value="RnfC_N"/>
</dbReference>
<feature type="region of interest" description="Disordered" evidence="9">
    <location>
        <begin position="473"/>
        <end position="497"/>
    </location>
</feature>
<comment type="subunit">
    <text evidence="8">The complex is composed of six subunits: RnfA, RnfB, RnfC, RnfD, RnfE and RnfG.</text>
</comment>
<feature type="binding site" evidence="8">
    <location>
        <position position="370"/>
    </location>
    <ligand>
        <name>[4Fe-4S] cluster</name>
        <dbReference type="ChEBI" id="CHEBI:49883"/>
        <label>1</label>
    </ligand>
</feature>
<keyword evidence="6 8" id="KW-0408">Iron</keyword>
<keyword evidence="3 8" id="KW-0479">Metal-binding</keyword>
<keyword evidence="8" id="KW-1278">Translocase</keyword>
<feature type="binding site" evidence="8">
    <location>
        <position position="373"/>
    </location>
    <ligand>
        <name>[4Fe-4S] cluster</name>
        <dbReference type="ChEBI" id="CHEBI:49883"/>
        <label>1</label>
    </ligand>
</feature>
<keyword evidence="7 8" id="KW-0411">Iron-sulfur</keyword>
<dbReference type="Pfam" id="PF12838">
    <property type="entry name" value="Fer4_7"/>
    <property type="match status" value="1"/>
</dbReference>
<dbReference type="PROSITE" id="PS00198">
    <property type="entry name" value="4FE4S_FER_1"/>
    <property type="match status" value="1"/>
</dbReference>
<dbReference type="Gene3D" id="3.30.70.20">
    <property type="match status" value="1"/>
</dbReference>
<dbReference type="SUPFAM" id="SSF46548">
    <property type="entry name" value="alpha-helical ferredoxin"/>
    <property type="match status" value="1"/>
</dbReference>
<evidence type="ECO:0000256" key="2">
    <source>
        <dbReference type="ARBA" id="ARBA00022485"/>
    </source>
</evidence>
<evidence type="ECO:0000256" key="8">
    <source>
        <dbReference type="HAMAP-Rule" id="MF_00461"/>
    </source>
</evidence>
<dbReference type="Proteomes" id="UP000321337">
    <property type="component" value="Unassembled WGS sequence"/>
</dbReference>
<dbReference type="InterPro" id="IPR017900">
    <property type="entry name" value="4Fe4S_Fe_S_CS"/>
</dbReference>
<dbReference type="SUPFAM" id="SSF142019">
    <property type="entry name" value="Nqo1 FMN-binding domain-like"/>
    <property type="match status" value="1"/>
</dbReference>
<dbReference type="EMBL" id="BKAD01000044">
    <property type="protein sequence ID" value="GEP32041.1"/>
    <property type="molecule type" value="Genomic_DNA"/>
</dbReference>
<feature type="compositionally biased region" description="Low complexity" evidence="9">
    <location>
        <begin position="482"/>
        <end position="493"/>
    </location>
</feature>
<dbReference type="InterPro" id="IPR017896">
    <property type="entry name" value="4Fe4S_Fe-S-bd"/>
</dbReference>
<dbReference type="Pfam" id="PF13375">
    <property type="entry name" value="RnfC_N"/>
    <property type="match status" value="1"/>
</dbReference>
<comment type="cofactor">
    <cofactor evidence="8">
        <name>[4Fe-4S] cluster</name>
        <dbReference type="ChEBI" id="CHEBI:49883"/>
    </cofactor>
    <text evidence="8">Binds 2 [4Fe-4S] clusters per subunit.</text>
</comment>
<sequence length="549" mass="59498">MTRQLYEFNGGVHPEQHKHASTRRPIAIAPLPKVLVVPLRQHIGHPAKPVVAVGEQVWKGQTIGQAEGYVSVAVHAPTSGTVTAIASHAVAHPSGLADMCITIAPDGLDRWIEHGALDYRNMDPSHLRNQLRELGIAGLGGAVFPSFIKLNPGAAQKVPTLILNGAECEPWITCDDMIMRERAAEILAGAAIMRHMLRCDEVLVGIEDNKPEAIAAMRAAASQCDFAVEVVAVPTLYPGGGAKQLIKTLTGKEVPSGGRSTDIGVATFNVGTAYSLHRAVNHGEPLISRIVTVTGNVHRPQNFEVLIGTPLAELVRLTGATRDDTSGYVMGGPMMGIDLASSDVPVVKATNCILVKSPALFPPPPPAMPCIRCTRCAQACPADLQPQELYWFARAKNFGKTQEYNLFDCIECGVCTYVCPSHIPLVQYYRYAKSEIWAKEKDKKAADLARERHEFRQLRIEREKQERAAKLAQKASARLTGATADSPDDSASAAKKDAIQAAIERAKAKKEGITPRNIDNLPAEQLQEIAEIEARRARIRAMAQDSVEK</sequence>
<name>A0A512LD31_9PROT</name>
<dbReference type="NCBIfam" id="NF003454">
    <property type="entry name" value="PRK05035.1"/>
    <property type="match status" value="1"/>
</dbReference>
<dbReference type="Gene3D" id="3.10.20.600">
    <property type="match status" value="1"/>
</dbReference>
<evidence type="ECO:0000313" key="12">
    <source>
        <dbReference type="Proteomes" id="UP000321337"/>
    </source>
</evidence>
<keyword evidence="4 8" id="KW-0677">Repeat</keyword>
<keyword evidence="8" id="KW-1003">Cell membrane</keyword>
<evidence type="ECO:0000256" key="9">
    <source>
        <dbReference type="SAM" id="MobiDB-lite"/>
    </source>
</evidence>
<dbReference type="GO" id="GO:0005886">
    <property type="term" value="C:plasma membrane"/>
    <property type="evidence" value="ECO:0007669"/>
    <property type="project" value="UniProtKB-SubCell"/>
</dbReference>
<dbReference type="InterPro" id="IPR019554">
    <property type="entry name" value="Soluble_ligand-bd"/>
</dbReference>
<organism evidence="11 12">
    <name type="scientific">Sulfuriferula plumbiphila</name>
    <dbReference type="NCBI Taxonomy" id="171865"/>
    <lineage>
        <taxon>Bacteria</taxon>
        <taxon>Pseudomonadati</taxon>
        <taxon>Pseudomonadota</taxon>
        <taxon>Betaproteobacteria</taxon>
        <taxon>Nitrosomonadales</taxon>
        <taxon>Sulfuricellaceae</taxon>
        <taxon>Sulfuriferula</taxon>
    </lineage>
</organism>
<feature type="binding site" evidence="8">
    <location>
        <position position="415"/>
    </location>
    <ligand>
        <name>[4Fe-4S] cluster</name>
        <dbReference type="ChEBI" id="CHEBI:49883"/>
        <label>2</label>
    </ligand>
</feature>
<dbReference type="InterPro" id="IPR010208">
    <property type="entry name" value="Ion_transpt_RnfC/RsxC"/>
</dbReference>
<comment type="subcellular location">
    <subcellularLocation>
        <location evidence="8">Cell inner membrane</location>
        <topology evidence="8">Peripheral membrane protein</topology>
    </subcellularLocation>
</comment>
<dbReference type="NCBIfam" id="TIGR01945">
    <property type="entry name" value="rnfC"/>
    <property type="match status" value="1"/>
</dbReference>
<feature type="binding site" evidence="8">
    <location>
        <position position="409"/>
    </location>
    <ligand>
        <name>[4Fe-4S] cluster</name>
        <dbReference type="ChEBI" id="CHEBI:49883"/>
        <label>2</label>
    </ligand>
</feature>
<dbReference type="InterPro" id="IPR037225">
    <property type="entry name" value="Nuo51_FMN-bd_sf"/>
</dbReference>
<dbReference type="AlphaFoldDB" id="A0A512LD31"/>
<keyword evidence="2 8" id="KW-0004">4Fe-4S</keyword>
<feature type="binding site" evidence="8">
    <location>
        <position position="376"/>
    </location>
    <ligand>
        <name>[4Fe-4S] cluster</name>
        <dbReference type="ChEBI" id="CHEBI:49883"/>
        <label>1</label>
    </ligand>
</feature>
<dbReference type="GO" id="GO:0009055">
    <property type="term" value="F:electron transfer activity"/>
    <property type="evidence" value="ECO:0007669"/>
    <property type="project" value="InterPro"/>
</dbReference>
<keyword evidence="8" id="KW-0997">Cell inner membrane</keyword>
<evidence type="ECO:0000259" key="10">
    <source>
        <dbReference type="PROSITE" id="PS51379"/>
    </source>
</evidence>
<dbReference type="Pfam" id="PF01512">
    <property type="entry name" value="Complex1_51K"/>
    <property type="match status" value="1"/>
</dbReference>
<keyword evidence="1 8" id="KW-0813">Transport</keyword>
<dbReference type="PROSITE" id="PS51379">
    <property type="entry name" value="4FE4S_FER_2"/>
    <property type="match status" value="1"/>
</dbReference>
<gene>
    <name evidence="8" type="primary">rnfC</name>
    <name evidence="11" type="ORF">TPL01_31790</name>
</gene>
<comment type="function">
    <text evidence="8">Part of a membrane-bound complex that couples electron transfer with translocation of ions across the membrane.</text>
</comment>
<dbReference type="InterPro" id="IPR011538">
    <property type="entry name" value="Nuo51_FMN-bd"/>
</dbReference>
<comment type="caution">
    <text evidence="11">The sequence shown here is derived from an EMBL/GenBank/DDBJ whole genome shotgun (WGS) entry which is preliminary data.</text>
</comment>
<feature type="binding site" evidence="8">
    <location>
        <position position="412"/>
    </location>
    <ligand>
        <name>[4Fe-4S] cluster</name>
        <dbReference type="ChEBI" id="CHEBI:49883"/>
        <label>2</label>
    </ligand>
</feature>
<dbReference type="PANTHER" id="PTHR43034">
    <property type="entry name" value="ION-TRANSLOCATING OXIDOREDUCTASE COMPLEX SUBUNIT C"/>
    <property type="match status" value="1"/>
</dbReference>
<dbReference type="GO" id="GO:0046872">
    <property type="term" value="F:metal ion binding"/>
    <property type="evidence" value="ECO:0007669"/>
    <property type="project" value="UniProtKB-KW"/>
</dbReference>
<evidence type="ECO:0000256" key="1">
    <source>
        <dbReference type="ARBA" id="ARBA00022448"/>
    </source>
</evidence>
<evidence type="ECO:0000313" key="11">
    <source>
        <dbReference type="EMBL" id="GEP32041.1"/>
    </source>
</evidence>